<name>A0AAD2D4H0_EUPCR</name>
<accession>A0AAD2D4H0</accession>
<reference evidence="1" key="1">
    <citation type="submission" date="2023-07" db="EMBL/GenBank/DDBJ databases">
        <authorList>
            <consortium name="AG Swart"/>
            <person name="Singh M."/>
            <person name="Singh A."/>
            <person name="Seah K."/>
            <person name="Emmerich C."/>
        </authorList>
    </citation>
    <scope>NUCLEOTIDE SEQUENCE</scope>
    <source>
        <strain evidence="1">DP1</strain>
    </source>
</reference>
<dbReference type="Proteomes" id="UP001295684">
    <property type="component" value="Unassembled WGS sequence"/>
</dbReference>
<keyword evidence="2" id="KW-1185">Reference proteome</keyword>
<proteinExistence type="predicted"/>
<dbReference type="AlphaFoldDB" id="A0AAD2D4H0"/>
<comment type="caution">
    <text evidence="1">The sequence shown here is derived from an EMBL/GenBank/DDBJ whole genome shotgun (WGS) entry which is preliminary data.</text>
</comment>
<sequence>MGCEDFEGACRLLCGSLLILEDFERFLEAPSIFMMSLSGVLKFLEVPIDRFCGFVQELLINNLSQEKPLRKKLRASFNFFCRDELDDFSSVFLGSITPVDIKKEKNLAHLYRISQNLLETSFSMGFFIDRTNWQILMKISKSSICVLQELWNSLKTDHRCTLSLCKSV</sequence>
<organism evidence="1 2">
    <name type="scientific">Euplotes crassus</name>
    <dbReference type="NCBI Taxonomy" id="5936"/>
    <lineage>
        <taxon>Eukaryota</taxon>
        <taxon>Sar</taxon>
        <taxon>Alveolata</taxon>
        <taxon>Ciliophora</taxon>
        <taxon>Intramacronucleata</taxon>
        <taxon>Spirotrichea</taxon>
        <taxon>Hypotrichia</taxon>
        <taxon>Euplotida</taxon>
        <taxon>Euplotidae</taxon>
        <taxon>Moneuplotes</taxon>
    </lineage>
</organism>
<dbReference type="EMBL" id="CAMPGE010021465">
    <property type="protein sequence ID" value="CAI2379610.1"/>
    <property type="molecule type" value="Genomic_DNA"/>
</dbReference>
<gene>
    <name evidence="1" type="ORF">ECRASSUSDP1_LOCUS21023</name>
</gene>
<protein>
    <submittedName>
        <fullName evidence="1">Uncharacterized protein</fullName>
    </submittedName>
</protein>
<evidence type="ECO:0000313" key="2">
    <source>
        <dbReference type="Proteomes" id="UP001295684"/>
    </source>
</evidence>
<evidence type="ECO:0000313" key="1">
    <source>
        <dbReference type="EMBL" id="CAI2379610.1"/>
    </source>
</evidence>